<proteinExistence type="predicted"/>
<reference evidence="1 2" key="1">
    <citation type="submission" date="2018-02" db="EMBL/GenBank/DDBJ databases">
        <title>Discovery of a pederin family compound in a non-symbiotic bloom-forming cyanobacterium.</title>
        <authorList>
            <person name="Kust A."/>
            <person name="Mares J."/>
            <person name="Jokela J."/>
            <person name="Urajova P."/>
            <person name="Hajek J."/>
            <person name="Saurav K."/>
            <person name="Voracova K."/>
            <person name="Fewer D.P."/>
            <person name="Haapaniemi E."/>
            <person name="Permi P."/>
            <person name="Rehakova K."/>
            <person name="Sivonen K."/>
            <person name="Hrouzek P."/>
        </authorList>
    </citation>
    <scope>NUCLEOTIDE SEQUENCE [LARGE SCALE GENOMIC DNA]</scope>
    <source>
        <strain evidence="1 2">CHARLIE-1</strain>
    </source>
</reference>
<dbReference type="Proteomes" id="UP000239589">
    <property type="component" value="Unassembled WGS sequence"/>
</dbReference>
<comment type="caution">
    <text evidence="1">The sequence shown here is derived from an EMBL/GenBank/DDBJ whole genome shotgun (WGS) entry which is preliminary data.</text>
</comment>
<sequence>MLVRSVEFATLEPFHKPVFKVGGKEELIDIFLIDFGTHDLGKHNNTVIIPLAYYTVALIVHQDLRGFLVTQYYIKYHYNTRLLAILSFFEVAKSTYYTCGIVYYKKVDTRLKLL</sequence>
<organism evidence="1 2">
    <name type="scientific">Cuspidothrix issatschenkoi CHARLIE-1</name>
    <dbReference type="NCBI Taxonomy" id="2052836"/>
    <lineage>
        <taxon>Bacteria</taxon>
        <taxon>Bacillati</taxon>
        <taxon>Cyanobacteriota</taxon>
        <taxon>Cyanophyceae</taxon>
        <taxon>Nostocales</taxon>
        <taxon>Aphanizomenonaceae</taxon>
        <taxon>Cuspidothrix</taxon>
    </lineage>
</organism>
<protein>
    <submittedName>
        <fullName evidence="1">Uncharacterized protein</fullName>
    </submittedName>
</protein>
<dbReference type="AlphaFoldDB" id="A0A2S6CYX6"/>
<evidence type="ECO:0000313" key="1">
    <source>
        <dbReference type="EMBL" id="PPJ64790.1"/>
    </source>
</evidence>
<evidence type="ECO:0000313" key="2">
    <source>
        <dbReference type="Proteomes" id="UP000239589"/>
    </source>
</evidence>
<keyword evidence="2" id="KW-1185">Reference proteome</keyword>
<gene>
    <name evidence="1" type="ORF">CUN59_03005</name>
</gene>
<dbReference type="EMBL" id="PGEM01000021">
    <property type="protein sequence ID" value="PPJ64790.1"/>
    <property type="molecule type" value="Genomic_DNA"/>
</dbReference>
<name>A0A2S6CYX6_9CYAN</name>
<accession>A0A2S6CYX6</accession>